<gene>
    <name evidence="1" type="ORF">AK812_SmicGene29672</name>
</gene>
<dbReference type="OMA" id="VEMHSEC"/>
<dbReference type="EMBL" id="LSRX01000788">
    <property type="protein sequence ID" value="OLP88918.1"/>
    <property type="molecule type" value="Genomic_DNA"/>
</dbReference>
<dbReference type="AlphaFoldDB" id="A0A1Q9D172"/>
<protein>
    <submittedName>
        <fullName evidence="1">Uncharacterized protein</fullName>
    </submittedName>
</protein>
<name>A0A1Q9D172_SYMMI</name>
<evidence type="ECO:0000313" key="2">
    <source>
        <dbReference type="Proteomes" id="UP000186817"/>
    </source>
</evidence>
<organism evidence="1 2">
    <name type="scientific">Symbiodinium microadriaticum</name>
    <name type="common">Dinoflagellate</name>
    <name type="synonym">Zooxanthella microadriatica</name>
    <dbReference type="NCBI Taxonomy" id="2951"/>
    <lineage>
        <taxon>Eukaryota</taxon>
        <taxon>Sar</taxon>
        <taxon>Alveolata</taxon>
        <taxon>Dinophyceae</taxon>
        <taxon>Suessiales</taxon>
        <taxon>Symbiodiniaceae</taxon>
        <taxon>Symbiodinium</taxon>
    </lineage>
</organism>
<reference evidence="1 2" key="1">
    <citation type="submission" date="2016-02" db="EMBL/GenBank/DDBJ databases">
        <title>Genome analysis of coral dinoflagellate symbionts highlights evolutionary adaptations to a symbiotic lifestyle.</title>
        <authorList>
            <person name="Aranda M."/>
            <person name="Li Y."/>
            <person name="Liew Y.J."/>
            <person name="Baumgarten S."/>
            <person name="Simakov O."/>
            <person name="Wilson M."/>
            <person name="Piel J."/>
            <person name="Ashoor H."/>
            <person name="Bougouffa S."/>
            <person name="Bajic V.B."/>
            <person name="Ryu T."/>
            <person name="Ravasi T."/>
            <person name="Bayer T."/>
            <person name="Micklem G."/>
            <person name="Kim H."/>
            <person name="Bhak J."/>
            <person name="Lajeunesse T.C."/>
            <person name="Voolstra C.R."/>
        </authorList>
    </citation>
    <scope>NUCLEOTIDE SEQUENCE [LARGE SCALE GENOMIC DNA]</scope>
    <source>
        <strain evidence="1 2">CCMP2467</strain>
    </source>
</reference>
<sequence>MATCIDERDVEMHSECDSEAPEKQQWQHEDMLTKSGHFPQVAWRVVVNKLGVDAIEALHMGMINKLYGRHYEYFPISVKPADAGHAPSWVYLLNDREKKVLSTLNKTYKTKFKKQPTAEPNLVFFLGDSDKRTTWSATSGRVPTLRMNRGKLFLPSKRRWLCAVEKLATLGFPVAPGQAMAMEVPQLPVLDIHRASLIAGNSMNFANVCIVQLVALTCFAPHDCVSLADFGLWLNGPVCC</sequence>
<keyword evidence="2" id="KW-1185">Reference proteome</keyword>
<accession>A0A1Q9D172</accession>
<evidence type="ECO:0000313" key="1">
    <source>
        <dbReference type="EMBL" id="OLP88918.1"/>
    </source>
</evidence>
<proteinExistence type="predicted"/>
<dbReference type="OrthoDB" id="407201at2759"/>
<dbReference type="Proteomes" id="UP000186817">
    <property type="component" value="Unassembled WGS sequence"/>
</dbReference>
<comment type="caution">
    <text evidence="1">The sequence shown here is derived from an EMBL/GenBank/DDBJ whole genome shotgun (WGS) entry which is preliminary data.</text>
</comment>